<dbReference type="EMBL" id="KB008075">
    <property type="protein sequence ID" value="ELR13760.1"/>
    <property type="molecule type" value="Genomic_DNA"/>
</dbReference>
<gene>
    <name evidence="4" type="ORF">ACA1_316960</name>
</gene>
<organism evidence="4 5">
    <name type="scientific">Acanthamoeba castellanii (strain ATCC 30010 / Neff)</name>
    <dbReference type="NCBI Taxonomy" id="1257118"/>
    <lineage>
        <taxon>Eukaryota</taxon>
        <taxon>Amoebozoa</taxon>
        <taxon>Discosea</taxon>
        <taxon>Longamoebia</taxon>
        <taxon>Centramoebida</taxon>
        <taxon>Acanthamoebidae</taxon>
        <taxon>Acanthamoeba</taxon>
    </lineage>
</organism>
<evidence type="ECO:0000256" key="1">
    <source>
        <dbReference type="ARBA" id="ARBA00022441"/>
    </source>
</evidence>
<dbReference type="InterPro" id="IPR001810">
    <property type="entry name" value="F-box_dom"/>
</dbReference>
<accession>L8GL15</accession>
<evidence type="ECO:0000259" key="3">
    <source>
        <dbReference type="PROSITE" id="PS50181"/>
    </source>
</evidence>
<evidence type="ECO:0000256" key="2">
    <source>
        <dbReference type="ARBA" id="ARBA00022737"/>
    </source>
</evidence>
<dbReference type="STRING" id="1257118.L8GL15"/>
<feature type="domain" description="F-box" evidence="3">
    <location>
        <begin position="1"/>
        <end position="47"/>
    </location>
</feature>
<sequence length="423" mass="47642">MASVVQLADEVLVGVLSWLSADGLVLSRQVCQDWLRVADDDLLWRPLVTSVLPKDEAWAAQLGGPGGWRGLYIFKHRFDQYWDHQVSMSWKLVEDPLRLTQTDQCAMAVLDDYVYLFGGRMGQVASSDLWVYSASKGKKLRGIVMQRPRAQYSTADEWPAGRIYSNAAVTEDRYLYVFGGSGDWGALFNELWVFDTVTHRWKEVEATGDPPQARWTQSVTAVGKRLFVFGGWTHDANFNDLHIFDTETKQWSIGEMKGDIPPPLGCHTASLVGKYIFIYGGDDAQLHIYHDIYRLDTESLVIEKLAIKGELQPERRESHDGVVVGNHIIYYSGQRGTDIAIFNTDALTWHHPRIKGGPVGLNWHKLSFVGNKIQVWFGATEDPLPSKRSVGIISLTPEFGQQGPWKEARTRRAKDKCVTAVGT</sequence>
<proteinExistence type="predicted"/>
<dbReference type="Gene3D" id="1.20.1280.50">
    <property type="match status" value="1"/>
</dbReference>
<dbReference type="VEuPathDB" id="AmoebaDB:ACA1_316960"/>
<keyword evidence="1" id="KW-0880">Kelch repeat</keyword>
<dbReference type="Pfam" id="PF01344">
    <property type="entry name" value="Kelch_1"/>
    <property type="match status" value="1"/>
</dbReference>
<dbReference type="AlphaFoldDB" id="L8GL15"/>
<feature type="non-terminal residue" evidence="4">
    <location>
        <position position="1"/>
    </location>
</feature>
<dbReference type="SUPFAM" id="SSF81383">
    <property type="entry name" value="F-box domain"/>
    <property type="match status" value="1"/>
</dbReference>
<reference evidence="4 5" key="1">
    <citation type="journal article" date="2013" name="Genome Biol.">
        <title>Genome of Acanthamoeba castellanii highlights extensive lateral gene transfer and early evolution of tyrosine kinase signaling.</title>
        <authorList>
            <person name="Clarke M."/>
            <person name="Lohan A.J."/>
            <person name="Liu B."/>
            <person name="Lagkouvardos I."/>
            <person name="Roy S."/>
            <person name="Zafar N."/>
            <person name="Bertelli C."/>
            <person name="Schilde C."/>
            <person name="Kianianmomeni A."/>
            <person name="Burglin T.R."/>
            <person name="Frech C."/>
            <person name="Turcotte B."/>
            <person name="Kopec K.O."/>
            <person name="Synnott J.M."/>
            <person name="Choo C."/>
            <person name="Paponov I."/>
            <person name="Finkler A."/>
            <person name="Soon Heng Tan C."/>
            <person name="Hutchins A.P."/>
            <person name="Weinmeier T."/>
            <person name="Rattei T."/>
            <person name="Chu J.S."/>
            <person name="Gimenez G."/>
            <person name="Irimia M."/>
            <person name="Rigden D.J."/>
            <person name="Fitzpatrick D.A."/>
            <person name="Lorenzo-Morales J."/>
            <person name="Bateman A."/>
            <person name="Chiu C.H."/>
            <person name="Tang P."/>
            <person name="Hegemann P."/>
            <person name="Fromm H."/>
            <person name="Raoult D."/>
            <person name="Greub G."/>
            <person name="Miranda-Saavedra D."/>
            <person name="Chen N."/>
            <person name="Nash P."/>
            <person name="Ginger M.L."/>
            <person name="Horn M."/>
            <person name="Schaap P."/>
            <person name="Caler L."/>
            <person name="Loftus B."/>
        </authorList>
    </citation>
    <scope>NUCLEOTIDE SEQUENCE [LARGE SCALE GENOMIC DNA]</scope>
    <source>
        <strain evidence="4 5">Neff</strain>
    </source>
</reference>
<dbReference type="InterPro" id="IPR006652">
    <property type="entry name" value="Kelch_1"/>
</dbReference>
<dbReference type="Pfam" id="PF12937">
    <property type="entry name" value="F-box-like"/>
    <property type="match status" value="1"/>
</dbReference>
<dbReference type="Pfam" id="PF24681">
    <property type="entry name" value="Kelch_KLHDC2_KLHL20_DRC7"/>
    <property type="match status" value="1"/>
</dbReference>
<dbReference type="PANTHER" id="PTHR46093">
    <property type="entry name" value="ACYL-COA-BINDING DOMAIN-CONTAINING PROTEIN 5"/>
    <property type="match status" value="1"/>
</dbReference>
<name>L8GL15_ACACF</name>
<dbReference type="RefSeq" id="XP_004335773.1">
    <property type="nucleotide sequence ID" value="XM_004335725.1"/>
</dbReference>
<dbReference type="SUPFAM" id="SSF117281">
    <property type="entry name" value="Kelch motif"/>
    <property type="match status" value="2"/>
</dbReference>
<evidence type="ECO:0000313" key="5">
    <source>
        <dbReference type="Proteomes" id="UP000011083"/>
    </source>
</evidence>
<dbReference type="PANTHER" id="PTHR46093:SF18">
    <property type="entry name" value="FIBRONECTIN TYPE-III DOMAIN-CONTAINING PROTEIN"/>
    <property type="match status" value="1"/>
</dbReference>
<keyword evidence="5" id="KW-1185">Reference proteome</keyword>
<dbReference type="PROSITE" id="PS50181">
    <property type="entry name" value="FBOX"/>
    <property type="match status" value="1"/>
</dbReference>
<protein>
    <submittedName>
        <fullName evidence="4">Kelch repeat protein</fullName>
    </submittedName>
</protein>
<evidence type="ECO:0000313" key="4">
    <source>
        <dbReference type="EMBL" id="ELR13760.1"/>
    </source>
</evidence>
<dbReference type="InterPro" id="IPR015915">
    <property type="entry name" value="Kelch-typ_b-propeller"/>
</dbReference>
<dbReference type="KEGG" id="acan:ACA1_316960"/>
<dbReference type="InterPro" id="IPR036047">
    <property type="entry name" value="F-box-like_dom_sf"/>
</dbReference>
<dbReference type="GeneID" id="14914321"/>
<dbReference type="OrthoDB" id="13374at2759"/>
<keyword evidence="2" id="KW-0677">Repeat</keyword>
<dbReference type="Gene3D" id="2.120.10.80">
    <property type="entry name" value="Kelch-type beta propeller"/>
    <property type="match status" value="2"/>
</dbReference>
<dbReference type="OMA" id="WKEVEAT"/>
<dbReference type="Proteomes" id="UP000011083">
    <property type="component" value="Unassembled WGS sequence"/>
</dbReference>